<dbReference type="PROSITE" id="PS50850">
    <property type="entry name" value="MFS"/>
    <property type="match status" value="1"/>
</dbReference>
<comment type="subcellular location">
    <subcellularLocation>
        <location evidence="1">Cell inner membrane</location>
        <topology evidence="1">Multi-pass membrane protein</topology>
    </subcellularLocation>
</comment>
<dbReference type="AlphaFoldDB" id="A0A918U1Z4"/>
<evidence type="ECO:0000256" key="5">
    <source>
        <dbReference type="ARBA" id="ARBA00022989"/>
    </source>
</evidence>
<dbReference type="GO" id="GO:0022857">
    <property type="term" value="F:transmembrane transporter activity"/>
    <property type="evidence" value="ECO:0007669"/>
    <property type="project" value="InterPro"/>
</dbReference>
<dbReference type="Gene3D" id="1.20.1250.20">
    <property type="entry name" value="MFS general substrate transporter like domains"/>
    <property type="match status" value="2"/>
</dbReference>
<dbReference type="SUPFAM" id="SSF103473">
    <property type="entry name" value="MFS general substrate transporter"/>
    <property type="match status" value="1"/>
</dbReference>
<dbReference type="CDD" id="cd06173">
    <property type="entry name" value="MFS_MefA_like"/>
    <property type="match status" value="1"/>
</dbReference>
<feature type="transmembrane region" description="Helical" evidence="7">
    <location>
        <begin position="352"/>
        <end position="368"/>
    </location>
</feature>
<feature type="transmembrane region" description="Helical" evidence="7">
    <location>
        <begin position="227"/>
        <end position="249"/>
    </location>
</feature>
<evidence type="ECO:0000256" key="1">
    <source>
        <dbReference type="ARBA" id="ARBA00004429"/>
    </source>
</evidence>
<feature type="transmembrane region" description="Helical" evidence="7">
    <location>
        <begin position="133"/>
        <end position="158"/>
    </location>
</feature>
<organism evidence="9 10">
    <name type="scientific">Streptomyces minutiscleroticus</name>
    <dbReference type="NCBI Taxonomy" id="68238"/>
    <lineage>
        <taxon>Bacteria</taxon>
        <taxon>Bacillati</taxon>
        <taxon>Actinomycetota</taxon>
        <taxon>Actinomycetes</taxon>
        <taxon>Kitasatosporales</taxon>
        <taxon>Streptomycetaceae</taxon>
        <taxon>Streptomyces</taxon>
    </lineage>
</organism>
<proteinExistence type="predicted"/>
<accession>A0A918U1Z4</accession>
<evidence type="ECO:0000313" key="10">
    <source>
        <dbReference type="Proteomes" id="UP000619244"/>
    </source>
</evidence>
<protein>
    <submittedName>
        <fullName evidence="9">MFS transporter</fullName>
    </submittedName>
</protein>
<reference evidence="9" key="1">
    <citation type="journal article" date="2014" name="Int. J. Syst. Evol. Microbiol.">
        <title>Complete genome sequence of Corynebacterium casei LMG S-19264T (=DSM 44701T), isolated from a smear-ripened cheese.</title>
        <authorList>
            <consortium name="US DOE Joint Genome Institute (JGI-PGF)"/>
            <person name="Walter F."/>
            <person name="Albersmeier A."/>
            <person name="Kalinowski J."/>
            <person name="Ruckert C."/>
        </authorList>
    </citation>
    <scope>NUCLEOTIDE SEQUENCE</scope>
    <source>
        <strain evidence="9">JCM 4790</strain>
    </source>
</reference>
<evidence type="ECO:0000256" key="4">
    <source>
        <dbReference type="ARBA" id="ARBA00022692"/>
    </source>
</evidence>
<keyword evidence="2" id="KW-0813">Transport</keyword>
<reference evidence="9" key="2">
    <citation type="submission" date="2020-09" db="EMBL/GenBank/DDBJ databases">
        <authorList>
            <person name="Sun Q."/>
            <person name="Ohkuma M."/>
        </authorList>
    </citation>
    <scope>NUCLEOTIDE SEQUENCE</scope>
    <source>
        <strain evidence="9">JCM 4790</strain>
    </source>
</reference>
<feature type="transmembrane region" description="Helical" evidence="7">
    <location>
        <begin position="20"/>
        <end position="41"/>
    </location>
</feature>
<keyword evidence="3" id="KW-1003">Cell membrane</keyword>
<dbReference type="Proteomes" id="UP000619244">
    <property type="component" value="Unassembled WGS sequence"/>
</dbReference>
<dbReference type="Pfam" id="PF05977">
    <property type="entry name" value="MFS_3"/>
    <property type="match status" value="1"/>
</dbReference>
<evidence type="ECO:0000259" key="8">
    <source>
        <dbReference type="PROSITE" id="PS50850"/>
    </source>
</evidence>
<feature type="transmembrane region" description="Helical" evidence="7">
    <location>
        <begin position="281"/>
        <end position="305"/>
    </location>
</feature>
<evidence type="ECO:0000256" key="6">
    <source>
        <dbReference type="ARBA" id="ARBA00023136"/>
    </source>
</evidence>
<feature type="transmembrane region" description="Helical" evidence="7">
    <location>
        <begin position="192"/>
        <end position="215"/>
    </location>
</feature>
<name>A0A918U1Z4_9ACTN</name>
<feature type="transmembrane region" description="Helical" evidence="7">
    <location>
        <begin position="325"/>
        <end position="346"/>
    </location>
</feature>
<keyword evidence="4 7" id="KW-0812">Transmembrane</keyword>
<dbReference type="PANTHER" id="PTHR23513">
    <property type="entry name" value="INTEGRAL MEMBRANE EFFLUX PROTEIN-RELATED"/>
    <property type="match status" value="1"/>
</dbReference>
<dbReference type="GO" id="GO:0005886">
    <property type="term" value="C:plasma membrane"/>
    <property type="evidence" value="ECO:0007669"/>
    <property type="project" value="UniProtKB-SubCell"/>
</dbReference>
<evidence type="ECO:0000256" key="2">
    <source>
        <dbReference type="ARBA" id="ARBA00022448"/>
    </source>
</evidence>
<evidence type="ECO:0000256" key="7">
    <source>
        <dbReference type="SAM" id="Phobius"/>
    </source>
</evidence>
<dbReference type="InterPro" id="IPR020846">
    <property type="entry name" value="MFS_dom"/>
</dbReference>
<feature type="domain" description="Major facilitator superfamily (MFS) profile" evidence="8">
    <location>
        <begin position="1"/>
        <end position="165"/>
    </location>
</feature>
<gene>
    <name evidence="9" type="ORF">GCM10010358_38230</name>
</gene>
<keyword evidence="6 7" id="KW-0472">Membrane</keyword>
<keyword evidence="5 7" id="KW-1133">Transmembrane helix</keyword>
<dbReference type="InterPro" id="IPR036259">
    <property type="entry name" value="MFS_trans_sf"/>
</dbReference>
<comment type="caution">
    <text evidence="9">The sequence shown here is derived from an EMBL/GenBank/DDBJ whole genome shotgun (WGS) entry which is preliminary data.</text>
</comment>
<sequence length="387" mass="40835">MFMVAMPVYVYQLTGSVGATATNFLVELLPALLLSPVAGVLADRWDRRRTMMWVSLAQVAALLPLIAVHGPDQVFIVNIVTAVQAALSTVFQPAKYALLPSLVERQDVPAANGLVSINGNLARLGGASLGGFVLGWFGLAGILVADAASFLLAIVLLLRPFGVSREVPIHQTAWRAYLEGLREIRTRPGLRAMVVTVGLMGLAQGLFAVLFVVFVTDRLGGGESDTGLLRGVQAIGGMVGGGLVGMLARRTEPGRLLGWSLVVFSVMTAATWNSAYLTTSMAWFVGLFSVLGAPGIAAFAGRMSVTQMHTQDATRGRVMASLQSVFDASQALGLICAGTLVAWISLPLALDVQAALLAVAGLLALWNVRQVVEVAEEPERALDTART</sequence>
<dbReference type="InterPro" id="IPR010290">
    <property type="entry name" value="TM_effector"/>
</dbReference>
<dbReference type="PANTHER" id="PTHR23513:SF9">
    <property type="entry name" value="ENTEROBACTIN EXPORTER ENTS"/>
    <property type="match status" value="1"/>
</dbReference>
<feature type="transmembrane region" description="Helical" evidence="7">
    <location>
        <begin position="256"/>
        <end position="275"/>
    </location>
</feature>
<evidence type="ECO:0000256" key="3">
    <source>
        <dbReference type="ARBA" id="ARBA00022475"/>
    </source>
</evidence>
<feature type="transmembrane region" description="Helical" evidence="7">
    <location>
        <begin position="53"/>
        <end position="70"/>
    </location>
</feature>
<evidence type="ECO:0000313" key="9">
    <source>
        <dbReference type="EMBL" id="GGX80234.1"/>
    </source>
</evidence>
<dbReference type="EMBL" id="BMVU01000017">
    <property type="protein sequence ID" value="GGX80234.1"/>
    <property type="molecule type" value="Genomic_DNA"/>
</dbReference>
<keyword evidence="10" id="KW-1185">Reference proteome</keyword>